<dbReference type="PANTHER" id="PTHR15549:SF26">
    <property type="entry name" value="AXIAL BUDDING PATTERN PROTEIN 2-RELATED"/>
    <property type="match status" value="1"/>
</dbReference>
<keyword evidence="8" id="KW-1185">Reference proteome</keyword>
<gene>
    <name evidence="7" type="ORF">J3R30DRAFT_3702998</name>
</gene>
<keyword evidence="3 6" id="KW-1133">Transmembrane helix</keyword>
<comment type="caution">
    <text evidence="7">The sequence shown here is derived from an EMBL/GenBank/DDBJ whole genome shotgun (WGS) entry which is preliminary data.</text>
</comment>
<reference evidence="7" key="1">
    <citation type="submission" date="2022-08" db="EMBL/GenBank/DDBJ databases">
        <title>A Global Phylogenomic Analysis of the Shiitake Genus Lentinula.</title>
        <authorList>
            <consortium name="DOE Joint Genome Institute"/>
            <person name="Sierra-Patev S."/>
            <person name="Min B."/>
            <person name="Naranjo-Ortiz M."/>
            <person name="Looney B."/>
            <person name="Konkel Z."/>
            <person name="Slot J.C."/>
            <person name="Sakamoto Y."/>
            <person name="Steenwyk J.L."/>
            <person name="Rokas A."/>
            <person name="Carro J."/>
            <person name="Camarero S."/>
            <person name="Ferreira P."/>
            <person name="Molpeceres G."/>
            <person name="Ruiz-Duenas F.J."/>
            <person name="Serrano A."/>
            <person name="Henrissat B."/>
            <person name="Drula E."/>
            <person name="Hughes K.W."/>
            <person name="Mata J.L."/>
            <person name="Ishikawa N.K."/>
            <person name="Vargas-Isla R."/>
            <person name="Ushijima S."/>
            <person name="Smith C.A."/>
            <person name="Ahrendt S."/>
            <person name="Andreopoulos W."/>
            <person name="He G."/>
            <person name="Labutti K."/>
            <person name="Lipzen A."/>
            <person name="Ng V."/>
            <person name="Riley R."/>
            <person name="Sandor L."/>
            <person name="Barry K."/>
            <person name="Martinez A.T."/>
            <person name="Xiao Y."/>
            <person name="Gibbons J.G."/>
            <person name="Terashima K."/>
            <person name="Grigoriev I.V."/>
            <person name="Hibbett D.S."/>
        </authorList>
    </citation>
    <scope>NUCLEOTIDE SEQUENCE</scope>
    <source>
        <strain evidence="7">JLM2183</strain>
    </source>
</reference>
<sequence>MSSTIPALSSMINYSHHWNTMNGTKVTNNAGATANLTFEGTFVQVFGTIPAVVNGVKEPVSSYSLDGAAPVQFNAGNFGLPSNADNHNFYQSNPGLAKGNHSLIITSETDGANFILSSIVISSNPVGVDPSPVSSSQSPPIPSSSEAPNSSTSGSSQQSPGPTFKPNIGAIVGGIIAALVVLFALVAFLLVRRRKRQRSTQRQATPFNAERNDSPLKLPSYASDSYTVSTSQPRNDEKEPLPEMSLGPTSLVRHGSMYKPRIDSDNLPPMEFGYGVGV</sequence>
<keyword evidence="2 6" id="KW-0812">Transmembrane</keyword>
<evidence type="ECO:0000256" key="4">
    <source>
        <dbReference type="ARBA" id="ARBA00023136"/>
    </source>
</evidence>
<dbReference type="EMBL" id="JAOTPV010000009">
    <property type="protein sequence ID" value="KAJ4478268.1"/>
    <property type="molecule type" value="Genomic_DNA"/>
</dbReference>
<proteinExistence type="predicted"/>
<evidence type="ECO:0000313" key="7">
    <source>
        <dbReference type="EMBL" id="KAJ4478268.1"/>
    </source>
</evidence>
<dbReference type="AlphaFoldDB" id="A0A9W9DN36"/>
<keyword evidence="4 6" id="KW-0472">Membrane</keyword>
<dbReference type="CDD" id="cd12087">
    <property type="entry name" value="TM_EGFR-like"/>
    <property type="match status" value="1"/>
</dbReference>
<evidence type="ECO:0000313" key="8">
    <source>
        <dbReference type="Proteomes" id="UP001150266"/>
    </source>
</evidence>
<comment type="subcellular location">
    <subcellularLocation>
        <location evidence="1">Membrane</location>
        <topology evidence="1">Single-pass membrane protein</topology>
    </subcellularLocation>
</comment>
<feature type="region of interest" description="Disordered" evidence="5">
    <location>
        <begin position="128"/>
        <end position="162"/>
    </location>
</feature>
<protein>
    <submittedName>
        <fullName evidence="7">Uncharacterized protein</fullName>
    </submittedName>
</protein>
<dbReference type="Proteomes" id="UP001150266">
    <property type="component" value="Unassembled WGS sequence"/>
</dbReference>
<feature type="compositionally biased region" description="Polar residues" evidence="5">
    <location>
        <begin position="222"/>
        <end position="233"/>
    </location>
</feature>
<feature type="transmembrane region" description="Helical" evidence="6">
    <location>
        <begin position="168"/>
        <end position="191"/>
    </location>
</feature>
<evidence type="ECO:0000256" key="6">
    <source>
        <dbReference type="SAM" id="Phobius"/>
    </source>
</evidence>
<feature type="region of interest" description="Disordered" evidence="5">
    <location>
        <begin position="197"/>
        <end position="262"/>
    </location>
</feature>
<name>A0A9W9DN36_9AGAR</name>
<evidence type="ECO:0000256" key="2">
    <source>
        <dbReference type="ARBA" id="ARBA00022692"/>
    </source>
</evidence>
<evidence type="ECO:0000256" key="5">
    <source>
        <dbReference type="SAM" id="MobiDB-lite"/>
    </source>
</evidence>
<dbReference type="PANTHER" id="PTHR15549">
    <property type="entry name" value="PAIRED IMMUNOGLOBULIN-LIKE TYPE 2 RECEPTOR"/>
    <property type="match status" value="1"/>
</dbReference>
<dbReference type="GO" id="GO:0016020">
    <property type="term" value="C:membrane"/>
    <property type="evidence" value="ECO:0007669"/>
    <property type="project" value="UniProtKB-SubCell"/>
</dbReference>
<evidence type="ECO:0000256" key="1">
    <source>
        <dbReference type="ARBA" id="ARBA00004167"/>
    </source>
</evidence>
<dbReference type="Gene3D" id="2.60.120.260">
    <property type="entry name" value="Galactose-binding domain-like"/>
    <property type="match status" value="1"/>
</dbReference>
<dbReference type="OrthoDB" id="3265734at2759"/>
<evidence type="ECO:0000256" key="3">
    <source>
        <dbReference type="ARBA" id="ARBA00022989"/>
    </source>
</evidence>
<accession>A0A9W9DN36</accession>
<dbReference type="InterPro" id="IPR051694">
    <property type="entry name" value="Immunoregulatory_rcpt-like"/>
</dbReference>
<dbReference type="GO" id="GO:0071944">
    <property type="term" value="C:cell periphery"/>
    <property type="evidence" value="ECO:0007669"/>
    <property type="project" value="UniProtKB-ARBA"/>
</dbReference>
<organism evidence="7 8">
    <name type="scientific">Lentinula aciculospora</name>
    <dbReference type="NCBI Taxonomy" id="153920"/>
    <lineage>
        <taxon>Eukaryota</taxon>
        <taxon>Fungi</taxon>
        <taxon>Dikarya</taxon>
        <taxon>Basidiomycota</taxon>
        <taxon>Agaricomycotina</taxon>
        <taxon>Agaricomycetes</taxon>
        <taxon>Agaricomycetidae</taxon>
        <taxon>Agaricales</taxon>
        <taxon>Marasmiineae</taxon>
        <taxon>Omphalotaceae</taxon>
        <taxon>Lentinula</taxon>
    </lineage>
</organism>